<evidence type="ECO:0000256" key="3">
    <source>
        <dbReference type="ARBA" id="ARBA00022553"/>
    </source>
</evidence>
<dbReference type="InterPro" id="IPR051552">
    <property type="entry name" value="HptR"/>
</dbReference>
<proteinExistence type="predicted"/>
<dbReference type="PANTHER" id="PTHR42713">
    <property type="entry name" value="HISTIDINE KINASE-RELATED"/>
    <property type="match status" value="1"/>
</dbReference>
<keyword evidence="3 8" id="KW-0597">Phosphoprotein</keyword>
<dbReference type="SMART" id="SM00342">
    <property type="entry name" value="HTH_ARAC"/>
    <property type="match status" value="1"/>
</dbReference>
<evidence type="ECO:0000256" key="8">
    <source>
        <dbReference type="PROSITE-ProRule" id="PRU00169"/>
    </source>
</evidence>
<dbReference type="CDD" id="cd17536">
    <property type="entry name" value="REC_YesN-like"/>
    <property type="match status" value="1"/>
</dbReference>
<evidence type="ECO:0000256" key="7">
    <source>
        <dbReference type="ARBA" id="ARBA00023163"/>
    </source>
</evidence>
<evidence type="ECO:0000256" key="1">
    <source>
        <dbReference type="ARBA" id="ARBA00004496"/>
    </source>
</evidence>
<dbReference type="Pfam" id="PF12833">
    <property type="entry name" value="HTH_18"/>
    <property type="match status" value="1"/>
</dbReference>
<sequence length="551" mass="63251">MYKLLIADDEPWIRQGLLQIIDWRGCGIDEVWEAEDGGEALAKSLAFQPDIIITDVRMPDLDGLELCNRLRDRLPRTKVIIISGYQDFDYARRAVTLGVFDYIVKPLNEENIVATVQRCLGTIAQERQRQDELEAAKTQMRAHSSLRQQESLYRLLKEAVRDGAAALDSLRQLGLNMKAAAYRVFLAEISDFERLKRQLSLKEQDDMKLRLLKALQGWIDLHGVGLALPGENDRIYGCVGFPEAPPEAGLEREWQGWRAIPGHGPELSIRLYVSGRGTDLTQLPELREQAERCRERRFFAPQTALLFYDPAQDPPPAAAAAPYRYDAHSERGILEALRLGDRALLQQRLRQLAGELLEHHQSLTSQEALFIYEGLLEYVSRELAEEVPQAAGQFSADKLRTLKELKYQDHLDKAARCVESQFLEWLDRLRQLLGGEKRKIIRCVREYVEQRYPQKISLATAAEHFHFNPSYLSKLFCSETGESFTKYLMKIRIARAKEILKDPSVRIYEVGDRVGYSDLKYFTKVFKELEGLTPGEYRDRCLPHKLNSISK</sequence>
<keyword evidence="6" id="KW-0238">DNA-binding</keyword>
<dbReference type="PRINTS" id="PR00032">
    <property type="entry name" value="HTHARAC"/>
</dbReference>
<dbReference type="InterPro" id="IPR018060">
    <property type="entry name" value="HTH_AraC"/>
</dbReference>
<keyword evidence="5" id="KW-0805">Transcription regulation</keyword>
<dbReference type="InterPro" id="IPR009057">
    <property type="entry name" value="Homeodomain-like_sf"/>
</dbReference>
<dbReference type="SMART" id="SM00448">
    <property type="entry name" value="REC"/>
    <property type="match status" value="1"/>
</dbReference>
<dbReference type="InterPro" id="IPR018062">
    <property type="entry name" value="HTH_AraC-typ_CS"/>
</dbReference>
<keyword evidence="7" id="KW-0804">Transcription</keyword>
<dbReference type="PROSITE" id="PS01124">
    <property type="entry name" value="HTH_ARAC_FAMILY_2"/>
    <property type="match status" value="1"/>
</dbReference>
<dbReference type="GO" id="GO:0003700">
    <property type="term" value="F:DNA-binding transcription factor activity"/>
    <property type="evidence" value="ECO:0007669"/>
    <property type="project" value="InterPro"/>
</dbReference>
<dbReference type="InterPro" id="IPR020449">
    <property type="entry name" value="Tscrpt_reg_AraC-type_HTH"/>
</dbReference>
<dbReference type="GO" id="GO:0000160">
    <property type="term" value="P:phosphorelay signal transduction system"/>
    <property type="evidence" value="ECO:0007669"/>
    <property type="project" value="UniProtKB-KW"/>
</dbReference>
<dbReference type="AlphaFoldDB" id="A0A4R1S7A4"/>
<organism evidence="11 12">
    <name type="scientific">Hydrogenispora ethanolica</name>
    <dbReference type="NCBI Taxonomy" id="1082276"/>
    <lineage>
        <taxon>Bacteria</taxon>
        <taxon>Bacillati</taxon>
        <taxon>Bacillota</taxon>
        <taxon>Hydrogenispora</taxon>
    </lineage>
</organism>
<evidence type="ECO:0000259" key="10">
    <source>
        <dbReference type="PROSITE" id="PS50110"/>
    </source>
</evidence>
<protein>
    <submittedName>
        <fullName evidence="11">YesN/AraC family two-component response regulator</fullName>
    </submittedName>
</protein>
<dbReference type="GO" id="GO:0043565">
    <property type="term" value="F:sequence-specific DNA binding"/>
    <property type="evidence" value="ECO:0007669"/>
    <property type="project" value="InterPro"/>
</dbReference>
<dbReference type="Proteomes" id="UP000295008">
    <property type="component" value="Unassembled WGS sequence"/>
</dbReference>
<evidence type="ECO:0000256" key="4">
    <source>
        <dbReference type="ARBA" id="ARBA00023012"/>
    </source>
</evidence>
<dbReference type="OrthoDB" id="384217at2"/>
<dbReference type="GO" id="GO:0005737">
    <property type="term" value="C:cytoplasm"/>
    <property type="evidence" value="ECO:0007669"/>
    <property type="project" value="UniProtKB-SubCell"/>
</dbReference>
<evidence type="ECO:0000313" key="11">
    <source>
        <dbReference type="EMBL" id="TCL75119.1"/>
    </source>
</evidence>
<dbReference type="PANTHER" id="PTHR42713:SF3">
    <property type="entry name" value="TRANSCRIPTIONAL REGULATORY PROTEIN HPTR"/>
    <property type="match status" value="1"/>
</dbReference>
<keyword evidence="12" id="KW-1185">Reference proteome</keyword>
<keyword evidence="4" id="KW-0902">Two-component regulatory system</keyword>
<dbReference type="SUPFAM" id="SSF46689">
    <property type="entry name" value="Homeodomain-like"/>
    <property type="match status" value="2"/>
</dbReference>
<dbReference type="EMBL" id="SLUN01000003">
    <property type="protein sequence ID" value="TCL75119.1"/>
    <property type="molecule type" value="Genomic_DNA"/>
</dbReference>
<dbReference type="PROSITE" id="PS00041">
    <property type="entry name" value="HTH_ARAC_FAMILY_1"/>
    <property type="match status" value="1"/>
</dbReference>
<feature type="domain" description="Response regulatory" evidence="10">
    <location>
        <begin position="3"/>
        <end position="120"/>
    </location>
</feature>
<evidence type="ECO:0000313" key="12">
    <source>
        <dbReference type="Proteomes" id="UP000295008"/>
    </source>
</evidence>
<comment type="subcellular location">
    <subcellularLocation>
        <location evidence="1">Cytoplasm</location>
    </subcellularLocation>
</comment>
<accession>A0A4R1S7A4</accession>
<evidence type="ECO:0000256" key="2">
    <source>
        <dbReference type="ARBA" id="ARBA00022490"/>
    </source>
</evidence>
<keyword evidence="2" id="KW-0963">Cytoplasm</keyword>
<dbReference type="SUPFAM" id="SSF52172">
    <property type="entry name" value="CheY-like"/>
    <property type="match status" value="1"/>
</dbReference>
<dbReference type="Pfam" id="PF00072">
    <property type="entry name" value="Response_reg"/>
    <property type="match status" value="1"/>
</dbReference>
<evidence type="ECO:0000256" key="5">
    <source>
        <dbReference type="ARBA" id="ARBA00023015"/>
    </source>
</evidence>
<reference evidence="11 12" key="1">
    <citation type="submission" date="2019-03" db="EMBL/GenBank/DDBJ databases">
        <title>Genomic Encyclopedia of Type Strains, Phase IV (KMG-IV): sequencing the most valuable type-strain genomes for metagenomic binning, comparative biology and taxonomic classification.</title>
        <authorList>
            <person name="Goeker M."/>
        </authorList>
    </citation>
    <scope>NUCLEOTIDE SEQUENCE [LARGE SCALE GENOMIC DNA]</scope>
    <source>
        <strain evidence="11 12">LX-B</strain>
    </source>
</reference>
<evidence type="ECO:0000256" key="6">
    <source>
        <dbReference type="ARBA" id="ARBA00023125"/>
    </source>
</evidence>
<name>A0A4R1S7A4_HYDET</name>
<dbReference type="InterPro" id="IPR011006">
    <property type="entry name" value="CheY-like_superfamily"/>
</dbReference>
<dbReference type="InterPro" id="IPR001789">
    <property type="entry name" value="Sig_transdc_resp-reg_receiver"/>
</dbReference>
<dbReference type="Gene3D" id="3.40.50.2300">
    <property type="match status" value="1"/>
</dbReference>
<dbReference type="Gene3D" id="1.10.10.60">
    <property type="entry name" value="Homeodomain-like"/>
    <property type="match status" value="2"/>
</dbReference>
<feature type="modified residue" description="4-aspartylphosphate" evidence="8">
    <location>
        <position position="55"/>
    </location>
</feature>
<feature type="domain" description="HTH araC/xylS-type" evidence="9">
    <location>
        <begin position="442"/>
        <end position="540"/>
    </location>
</feature>
<comment type="caution">
    <text evidence="11">The sequence shown here is derived from an EMBL/GenBank/DDBJ whole genome shotgun (WGS) entry which is preliminary data.</text>
</comment>
<dbReference type="RefSeq" id="WP_132012808.1">
    <property type="nucleotide sequence ID" value="NZ_SLUN01000003.1"/>
</dbReference>
<gene>
    <name evidence="11" type="ORF">EDC14_100350</name>
</gene>
<evidence type="ECO:0000259" key="9">
    <source>
        <dbReference type="PROSITE" id="PS01124"/>
    </source>
</evidence>
<dbReference type="PROSITE" id="PS50110">
    <property type="entry name" value="RESPONSE_REGULATORY"/>
    <property type="match status" value="1"/>
</dbReference>